<name>A0A7S3FJS0_9EUKA</name>
<dbReference type="Pfam" id="PF07647">
    <property type="entry name" value="SAM_2"/>
    <property type="match status" value="1"/>
</dbReference>
<dbReference type="PROSITE" id="PS50105">
    <property type="entry name" value="SAM_DOMAIN"/>
    <property type="match status" value="1"/>
</dbReference>
<evidence type="ECO:0000313" key="3">
    <source>
        <dbReference type="EMBL" id="CAE0153049.1"/>
    </source>
</evidence>
<dbReference type="Gene3D" id="1.10.150.50">
    <property type="entry name" value="Transcription Factor, Ets-1"/>
    <property type="match status" value="1"/>
</dbReference>
<feature type="region of interest" description="Disordered" evidence="1">
    <location>
        <begin position="1"/>
        <end position="32"/>
    </location>
</feature>
<dbReference type="InterPro" id="IPR001660">
    <property type="entry name" value="SAM"/>
</dbReference>
<dbReference type="AlphaFoldDB" id="A0A7S3FJS0"/>
<dbReference type="EMBL" id="HBHX01071958">
    <property type="protein sequence ID" value="CAE0153049.1"/>
    <property type="molecule type" value="Transcribed_RNA"/>
</dbReference>
<protein>
    <recommendedName>
        <fullName evidence="2">SAM domain-containing protein</fullName>
    </recommendedName>
</protein>
<dbReference type="SMART" id="SM00454">
    <property type="entry name" value="SAM"/>
    <property type="match status" value="1"/>
</dbReference>
<proteinExistence type="predicted"/>
<feature type="domain" description="SAM" evidence="2">
    <location>
        <begin position="61"/>
        <end position="125"/>
    </location>
</feature>
<accession>A0A7S3FJS0</accession>
<dbReference type="SUPFAM" id="SSF47769">
    <property type="entry name" value="SAM/Pointed domain"/>
    <property type="match status" value="1"/>
</dbReference>
<evidence type="ECO:0000256" key="1">
    <source>
        <dbReference type="SAM" id="MobiDB-lite"/>
    </source>
</evidence>
<gene>
    <name evidence="3" type="ORF">HERI1096_LOCUS39805</name>
</gene>
<sequence>MFHSRPPDVVLPSSPTRRWRMNDPDRPLPSRVTSSFTHSYDVPIYGDQPMVRAGDFEVHLWDEEDVAGWLRRIGLRECVASFRSASIDGAKLLELTPSSIGEELQIEDEQLLLEICAHIQPLKAKWRRARELRGLKTDLGDLSHCDVIGDLVVVLSTSALPEGAGGVFARLDLDGKRKKSAALIPSLPHAPKEAASQKLSIPVSGDLMQATLQVEGFAWLPRAGERSLGRPLRLDVSKVREHGSVESAELGPLRIEVSWVPAPSWEYSSRSPSRFLSPPESQSPAWSPTWRTKMWAPTSQGWWAASPQRPWDSVRALNQDFTRMQTWTSAQSPQHQAFSPHSSAAWDPYAWSPQAGSRFAGSAYQSLHSPLDMMSPMERWAHTYVALQEQYDLETNVLLWSLPR</sequence>
<reference evidence="3" key="1">
    <citation type="submission" date="2021-01" db="EMBL/GenBank/DDBJ databases">
        <authorList>
            <person name="Corre E."/>
            <person name="Pelletier E."/>
            <person name="Niang G."/>
            <person name="Scheremetjew M."/>
            <person name="Finn R."/>
            <person name="Kale V."/>
            <person name="Holt S."/>
            <person name="Cochrane G."/>
            <person name="Meng A."/>
            <person name="Brown T."/>
            <person name="Cohen L."/>
        </authorList>
    </citation>
    <scope>NUCLEOTIDE SEQUENCE</scope>
    <source>
        <strain evidence="3">CCMP281</strain>
    </source>
</reference>
<organism evidence="3">
    <name type="scientific">Haptolina ericina</name>
    <dbReference type="NCBI Taxonomy" id="156174"/>
    <lineage>
        <taxon>Eukaryota</taxon>
        <taxon>Haptista</taxon>
        <taxon>Haptophyta</taxon>
        <taxon>Prymnesiophyceae</taxon>
        <taxon>Prymnesiales</taxon>
        <taxon>Prymnesiaceae</taxon>
        <taxon>Haptolina</taxon>
    </lineage>
</organism>
<dbReference type="InterPro" id="IPR013761">
    <property type="entry name" value="SAM/pointed_sf"/>
</dbReference>
<evidence type="ECO:0000259" key="2">
    <source>
        <dbReference type="PROSITE" id="PS50105"/>
    </source>
</evidence>